<sequence length="51" mass="5739">MRYAATGVVEAGRTLGGRRVEPAGEMWLSPWIGLFQLFGHPDVNLEIRRAR</sequence>
<evidence type="ECO:0000313" key="1">
    <source>
        <dbReference type="EMBL" id="GGJ39591.1"/>
    </source>
</evidence>
<evidence type="ECO:0000313" key="2">
    <source>
        <dbReference type="Proteomes" id="UP000657574"/>
    </source>
</evidence>
<reference evidence="1" key="1">
    <citation type="journal article" date="2014" name="Int. J. Syst. Evol. Microbiol.">
        <title>Complete genome sequence of Corynebacterium casei LMG S-19264T (=DSM 44701T), isolated from a smear-ripened cheese.</title>
        <authorList>
            <consortium name="US DOE Joint Genome Institute (JGI-PGF)"/>
            <person name="Walter F."/>
            <person name="Albersmeier A."/>
            <person name="Kalinowski J."/>
            <person name="Ruckert C."/>
        </authorList>
    </citation>
    <scope>NUCLEOTIDE SEQUENCE</scope>
    <source>
        <strain evidence="1">JCM 3086</strain>
    </source>
</reference>
<reference evidence="1" key="2">
    <citation type="submission" date="2020-09" db="EMBL/GenBank/DDBJ databases">
        <authorList>
            <person name="Sun Q."/>
            <person name="Ohkuma M."/>
        </authorList>
    </citation>
    <scope>NUCLEOTIDE SEQUENCE</scope>
    <source>
        <strain evidence="1">JCM 3086</strain>
    </source>
</reference>
<dbReference type="Proteomes" id="UP000657574">
    <property type="component" value="Unassembled WGS sequence"/>
</dbReference>
<keyword evidence="2" id="KW-1185">Reference proteome</keyword>
<dbReference type="RefSeq" id="WP_189314258.1">
    <property type="nucleotide sequence ID" value="NZ_BMQA01000023.1"/>
</dbReference>
<name>A0A917L410_9ACTN</name>
<proteinExistence type="predicted"/>
<dbReference type="AlphaFoldDB" id="A0A917L410"/>
<accession>A0A917L410</accession>
<dbReference type="EMBL" id="BMQA01000023">
    <property type="protein sequence ID" value="GGJ39591.1"/>
    <property type="molecule type" value="Genomic_DNA"/>
</dbReference>
<comment type="caution">
    <text evidence="1">The sequence shown here is derived from an EMBL/GenBank/DDBJ whole genome shotgun (WGS) entry which is preliminary data.</text>
</comment>
<organism evidence="1 2">
    <name type="scientific">Streptomyces brasiliensis</name>
    <dbReference type="NCBI Taxonomy" id="1954"/>
    <lineage>
        <taxon>Bacteria</taxon>
        <taxon>Bacillati</taxon>
        <taxon>Actinomycetota</taxon>
        <taxon>Actinomycetes</taxon>
        <taxon>Kitasatosporales</taxon>
        <taxon>Streptomycetaceae</taxon>
        <taxon>Streptomyces</taxon>
    </lineage>
</organism>
<protein>
    <submittedName>
        <fullName evidence="1">Uncharacterized protein</fullName>
    </submittedName>
</protein>
<gene>
    <name evidence="1" type="ORF">GCM10010121_058360</name>
</gene>